<name>A0A1C3K3K2_9BURK</name>
<evidence type="ECO:0000313" key="4">
    <source>
        <dbReference type="Proteomes" id="UP000078558"/>
    </source>
</evidence>
<dbReference type="STRING" id="1851544.ODI_01793"/>
<gene>
    <name evidence="2" type="ORF">ODI_01793</name>
    <name evidence="3" type="ORF">ODI_R3018</name>
</gene>
<dbReference type="EMBL" id="FLRC01000023">
    <property type="protein sequence ID" value="SBT25985.1"/>
    <property type="molecule type" value="Genomic_DNA"/>
</dbReference>
<dbReference type="KEGG" id="odi:ODI_R3018"/>
<reference evidence="3 4" key="2">
    <citation type="submission" date="2017-08" db="EMBL/GenBank/DDBJ databases">
        <authorList>
            <person name="de Groot N.N."/>
        </authorList>
    </citation>
    <scope>NUCLEOTIDE SEQUENCE [LARGE SCALE GENOMIC DNA]</scope>
    <source>
        <strain evidence="3">Orrdi1</strain>
    </source>
</reference>
<dbReference type="Proteomes" id="UP000078558">
    <property type="component" value="Chromosome I"/>
</dbReference>
<dbReference type="EMBL" id="LT907988">
    <property type="protein sequence ID" value="SOE50850.1"/>
    <property type="molecule type" value="Genomic_DNA"/>
</dbReference>
<organism evidence="2 4">
    <name type="scientific">Orrella dioscoreae</name>
    <dbReference type="NCBI Taxonomy" id="1851544"/>
    <lineage>
        <taxon>Bacteria</taxon>
        <taxon>Pseudomonadati</taxon>
        <taxon>Pseudomonadota</taxon>
        <taxon>Betaproteobacteria</taxon>
        <taxon>Burkholderiales</taxon>
        <taxon>Alcaligenaceae</taxon>
        <taxon>Orrella</taxon>
    </lineage>
</organism>
<sequence>MRDEFAAFQKTAVTREEFDALRNQLDTTDRNHTQRPPATGGSGAIQTDC</sequence>
<feature type="region of interest" description="Disordered" evidence="1">
    <location>
        <begin position="23"/>
        <end position="49"/>
    </location>
</feature>
<evidence type="ECO:0000313" key="3">
    <source>
        <dbReference type="EMBL" id="SOE50850.1"/>
    </source>
</evidence>
<dbReference type="AlphaFoldDB" id="A0A1C3K3K2"/>
<reference evidence="2 4" key="1">
    <citation type="submission" date="2016-06" db="EMBL/GenBank/DDBJ databases">
        <authorList>
            <person name="Kjaerup R.B."/>
            <person name="Dalgaard T.S."/>
            <person name="Juul-Madsen H.R."/>
        </authorList>
    </citation>
    <scope>NUCLEOTIDE SEQUENCE [LARGE SCALE GENOMIC DNA]</scope>
    <source>
        <strain evidence="2">Orrdi1</strain>
    </source>
</reference>
<protein>
    <submittedName>
        <fullName evidence="2">Uncharacterized protein</fullName>
    </submittedName>
</protein>
<accession>A0A1C3K3K2</accession>
<evidence type="ECO:0000256" key="1">
    <source>
        <dbReference type="SAM" id="MobiDB-lite"/>
    </source>
</evidence>
<proteinExistence type="predicted"/>
<evidence type="ECO:0000313" key="2">
    <source>
        <dbReference type="EMBL" id="SBT25985.1"/>
    </source>
</evidence>
<keyword evidence="4" id="KW-1185">Reference proteome</keyword>